<evidence type="ECO:0000256" key="4">
    <source>
        <dbReference type="ARBA" id="ARBA00023136"/>
    </source>
</evidence>
<comment type="subcellular location">
    <subcellularLocation>
        <location evidence="1">Membrane</location>
        <topology evidence="1">Multi-pass membrane protein</topology>
    </subcellularLocation>
</comment>
<sequence length="492" mass="55753">MSSPLAHQKKNPLKNLLRPERILFFTLIISPWLFGAVETWAKVFLFCLILFGAFIWWRQKTKLVLSFSFPLITVVLLILFWLFLELIPLPPTFIQFLSPKRYELEKTVLFLLEGSSATQAMPWIPLSINPSETFPYILEFCGIILFGFIVNQIFKNFSEERDFWIYASLLNGSVLSIFAIIQRATSNGKLFWFRTLTQGGDPFGPYVNRTHLGGLLLLFIPLGIGFLLYKNQLNSSKTLKLPKKDSMVKSLQYLSIKDLFEKLFFPFLLLIISSGILISRSRGAMVSMLLAISLMGLWLSLSSKEKKMGRKHALLVGSFIVASITMALWMASDIFIGATQRLVEEAVDIKTSSRIALWKEAMELWRMFPLTGSGLGTFEEGFNLVRTVFPGAMRVTHAESDYVELLTDSGLVGFLLFLGLILIVLYKGWKNIIFEKDQKTKFLLAGGYFSFIGGLLQGIANFNLVTMANLLYLVFCAQLFLSNSEENKDSSV</sequence>
<dbReference type="Pfam" id="PF04932">
    <property type="entry name" value="Wzy_C"/>
    <property type="match status" value="1"/>
</dbReference>
<feature type="transmembrane region" description="Helical" evidence="5">
    <location>
        <begin position="441"/>
        <end position="459"/>
    </location>
</feature>
<dbReference type="PANTHER" id="PTHR37422">
    <property type="entry name" value="TEICHURONIC ACID BIOSYNTHESIS PROTEIN TUAE"/>
    <property type="match status" value="1"/>
</dbReference>
<reference evidence="7" key="1">
    <citation type="submission" date="2023-03" db="EMBL/GenBank/DDBJ databases">
        <authorList>
            <person name="Cremers G."/>
            <person name="Picone N."/>
        </authorList>
    </citation>
    <scope>NUCLEOTIDE SEQUENCE</scope>
    <source>
        <strain evidence="7">Sample_alias</strain>
    </source>
</reference>
<feature type="transmembrane region" description="Helical" evidence="5">
    <location>
        <begin position="211"/>
        <end position="229"/>
    </location>
</feature>
<evidence type="ECO:0000256" key="3">
    <source>
        <dbReference type="ARBA" id="ARBA00022989"/>
    </source>
</evidence>
<evidence type="ECO:0000259" key="6">
    <source>
        <dbReference type="Pfam" id="PF04932"/>
    </source>
</evidence>
<keyword evidence="8" id="KW-1185">Reference proteome</keyword>
<feature type="transmembrane region" description="Helical" evidence="5">
    <location>
        <begin position="284"/>
        <end position="301"/>
    </location>
</feature>
<feature type="transmembrane region" description="Helical" evidence="5">
    <location>
        <begin position="163"/>
        <end position="181"/>
    </location>
</feature>
<feature type="transmembrane region" description="Helical" evidence="5">
    <location>
        <begin position="410"/>
        <end position="429"/>
    </location>
</feature>
<keyword evidence="2 5" id="KW-0812">Transmembrane</keyword>
<dbReference type="GO" id="GO:0016874">
    <property type="term" value="F:ligase activity"/>
    <property type="evidence" value="ECO:0007669"/>
    <property type="project" value="UniProtKB-KW"/>
</dbReference>
<dbReference type="RefSeq" id="WP_009060254.1">
    <property type="nucleotide sequence ID" value="NZ_JAHXRZ010000003.1"/>
</dbReference>
<dbReference type="InterPro" id="IPR051533">
    <property type="entry name" value="WaaL-like"/>
</dbReference>
<keyword evidence="4 5" id="KW-0472">Membrane</keyword>
<evidence type="ECO:0000313" key="7">
    <source>
        <dbReference type="EMBL" id="CAI9084843.1"/>
    </source>
</evidence>
<dbReference type="InterPro" id="IPR007016">
    <property type="entry name" value="O-antigen_ligase-rel_domated"/>
</dbReference>
<dbReference type="Proteomes" id="UP001161497">
    <property type="component" value="Chromosome"/>
</dbReference>
<feature type="transmembrane region" description="Helical" evidence="5">
    <location>
        <begin position="133"/>
        <end position="151"/>
    </location>
</feature>
<feature type="transmembrane region" description="Helical" evidence="5">
    <location>
        <begin position="313"/>
        <end position="332"/>
    </location>
</feature>
<feature type="transmembrane region" description="Helical" evidence="5">
    <location>
        <begin position="259"/>
        <end position="278"/>
    </location>
</feature>
<dbReference type="EMBL" id="OX458932">
    <property type="protein sequence ID" value="CAI9084843.1"/>
    <property type="molecule type" value="Genomic_DNA"/>
</dbReference>
<protein>
    <submittedName>
        <fullName evidence="7">Lipid A core-O-antigen ligase or related enzyme</fullName>
    </submittedName>
</protein>
<proteinExistence type="predicted"/>
<feature type="transmembrane region" description="Helical" evidence="5">
    <location>
        <begin position="40"/>
        <end position="57"/>
    </location>
</feature>
<evidence type="ECO:0000313" key="8">
    <source>
        <dbReference type="Proteomes" id="UP001161497"/>
    </source>
</evidence>
<gene>
    <name evidence="7" type="ORF">MFUM_0452</name>
</gene>
<name>A0ABM9IB15_9BACT</name>
<feature type="transmembrane region" description="Helical" evidence="5">
    <location>
        <begin position="64"/>
        <end position="84"/>
    </location>
</feature>
<feature type="domain" description="O-antigen ligase-related" evidence="6">
    <location>
        <begin position="268"/>
        <end position="418"/>
    </location>
</feature>
<keyword evidence="7" id="KW-0436">Ligase</keyword>
<evidence type="ECO:0000256" key="2">
    <source>
        <dbReference type="ARBA" id="ARBA00022692"/>
    </source>
</evidence>
<dbReference type="PANTHER" id="PTHR37422:SF23">
    <property type="entry name" value="TEICHURONIC ACID BIOSYNTHESIS PROTEIN TUAE"/>
    <property type="match status" value="1"/>
</dbReference>
<keyword evidence="3 5" id="KW-1133">Transmembrane helix</keyword>
<evidence type="ECO:0000256" key="1">
    <source>
        <dbReference type="ARBA" id="ARBA00004141"/>
    </source>
</evidence>
<organism evidence="7 8">
    <name type="scientific">Candidatus Methylacidiphilum fumarolicum</name>
    <dbReference type="NCBI Taxonomy" id="591154"/>
    <lineage>
        <taxon>Bacteria</taxon>
        <taxon>Pseudomonadati</taxon>
        <taxon>Verrucomicrobiota</taxon>
        <taxon>Methylacidiphilae</taxon>
        <taxon>Methylacidiphilales</taxon>
        <taxon>Methylacidiphilaceae</taxon>
        <taxon>Methylacidiphilum (ex Ratnadevi et al. 2023)</taxon>
    </lineage>
</organism>
<evidence type="ECO:0000256" key="5">
    <source>
        <dbReference type="SAM" id="Phobius"/>
    </source>
</evidence>
<accession>A0ABM9IB15</accession>